<dbReference type="Proteomes" id="UP000223968">
    <property type="component" value="Unassembled WGS sequence"/>
</dbReference>
<organism evidence="2 3">
    <name type="scientific">Helicocarpus griseus UAMH5409</name>
    <dbReference type="NCBI Taxonomy" id="1447875"/>
    <lineage>
        <taxon>Eukaryota</taxon>
        <taxon>Fungi</taxon>
        <taxon>Dikarya</taxon>
        <taxon>Ascomycota</taxon>
        <taxon>Pezizomycotina</taxon>
        <taxon>Eurotiomycetes</taxon>
        <taxon>Eurotiomycetidae</taxon>
        <taxon>Onygenales</taxon>
        <taxon>Ajellomycetaceae</taxon>
        <taxon>Helicocarpus</taxon>
    </lineage>
</organism>
<protein>
    <submittedName>
        <fullName evidence="2">Uncharacterized protein</fullName>
    </submittedName>
</protein>
<keyword evidence="1" id="KW-0812">Transmembrane</keyword>
<keyword evidence="3" id="KW-1185">Reference proteome</keyword>
<gene>
    <name evidence="2" type="ORF">AJ79_03444</name>
</gene>
<evidence type="ECO:0000256" key="1">
    <source>
        <dbReference type="SAM" id="Phobius"/>
    </source>
</evidence>
<evidence type="ECO:0000313" key="2">
    <source>
        <dbReference type="EMBL" id="PGH13745.1"/>
    </source>
</evidence>
<dbReference type="EMBL" id="PDNB01000042">
    <property type="protein sequence ID" value="PGH13745.1"/>
    <property type="molecule type" value="Genomic_DNA"/>
</dbReference>
<accession>A0A2B7XXS7</accession>
<reference evidence="2 3" key="1">
    <citation type="submission" date="2017-10" db="EMBL/GenBank/DDBJ databases">
        <title>Comparative genomics in systemic dimorphic fungi from Ajellomycetaceae.</title>
        <authorList>
            <person name="Munoz J.F."/>
            <person name="Mcewen J.G."/>
            <person name="Clay O.K."/>
            <person name="Cuomo C.A."/>
        </authorList>
    </citation>
    <scope>NUCLEOTIDE SEQUENCE [LARGE SCALE GENOMIC DNA]</scope>
    <source>
        <strain evidence="2 3">UAMH5409</strain>
    </source>
</reference>
<dbReference type="OrthoDB" id="4301067at2759"/>
<sequence>MSVALPILGAVLAVIGVILMVVQLFINLFIGRQEPPDPIQDFIDDVAHSVIASFDKSPDPQLSYTLSKDDVIAGRVTTLTLEGVNKTEEDITISHATITLYSGDDYVCLFENRANETDPIKLVSETDVNHDENGYTYVGPSGLSVGELPTPARLGTTSGYYRYDLQAAGPPKEASTGLKAVILKKGEAFKSVWTAKVNKRGDDDEQSTSWIELVEALLKDKCQLQFMLNRV</sequence>
<keyword evidence="1" id="KW-0472">Membrane</keyword>
<feature type="transmembrane region" description="Helical" evidence="1">
    <location>
        <begin position="6"/>
        <end position="30"/>
    </location>
</feature>
<evidence type="ECO:0000313" key="3">
    <source>
        <dbReference type="Proteomes" id="UP000223968"/>
    </source>
</evidence>
<keyword evidence="1" id="KW-1133">Transmembrane helix</keyword>
<comment type="caution">
    <text evidence="2">The sequence shown here is derived from an EMBL/GenBank/DDBJ whole genome shotgun (WGS) entry which is preliminary data.</text>
</comment>
<proteinExistence type="predicted"/>
<name>A0A2B7XXS7_9EURO</name>
<dbReference type="AlphaFoldDB" id="A0A2B7XXS7"/>